<dbReference type="EMBL" id="ONZG01000001">
    <property type="protein sequence ID" value="SPJ27043.1"/>
    <property type="molecule type" value="Genomic_DNA"/>
</dbReference>
<keyword evidence="8" id="KW-0694">RNA-binding</keyword>
<keyword evidence="12" id="KW-1185">Reference proteome</keyword>
<organism evidence="11 12">
    <name type="scientific">Falsiruegeria mediterranea M17</name>
    <dbReference type="NCBI Taxonomy" id="1200281"/>
    <lineage>
        <taxon>Bacteria</taxon>
        <taxon>Pseudomonadati</taxon>
        <taxon>Pseudomonadota</taxon>
        <taxon>Alphaproteobacteria</taxon>
        <taxon>Rhodobacterales</taxon>
        <taxon>Roseobacteraceae</taxon>
        <taxon>Falsiruegeria</taxon>
    </lineage>
</organism>
<dbReference type="InterPro" id="IPR050264">
    <property type="entry name" value="Bact_CCA-adding_enz_type3_sf"/>
</dbReference>
<dbReference type="GO" id="GO:0004810">
    <property type="term" value="F:CCA tRNA nucleotidyltransferase activity"/>
    <property type="evidence" value="ECO:0007669"/>
    <property type="project" value="UniProtKB-EC"/>
</dbReference>
<proteinExistence type="inferred from homology"/>
<protein>
    <submittedName>
        <fullName evidence="11">CCA-adding enzyme</fullName>
        <ecNumber evidence="11">2.7.7.72</ecNumber>
    </submittedName>
</protein>
<dbReference type="GO" id="GO:0000049">
    <property type="term" value="F:tRNA binding"/>
    <property type="evidence" value="ECO:0007669"/>
    <property type="project" value="TreeGrafter"/>
</dbReference>
<evidence type="ECO:0000256" key="2">
    <source>
        <dbReference type="ARBA" id="ARBA00022679"/>
    </source>
</evidence>
<evidence type="ECO:0000313" key="12">
    <source>
        <dbReference type="Proteomes" id="UP000244898"/>
    </source>
</evidence>
<evidence type="ECO:0000259" key="10">
    <source>
        <dbReference type="Pfam" id="PF12627"/>
    </source>
</evidence>
<dbReference type="Pfam" id="PF12627">
    <property type="entry name" value="PolyA_pol_RNAbd"/>
    <property type="match status" value="1"/>
</dbReference>
<gene>
    <name evidence="11" type="primary">cca</name>
    <name evidence="11" type="ORF">TRM7615_00522</name>
</gene>
<dbReference type="GO" id="GO:0000166">
    <property type="term" value="F:nucleotide binding"/>
    <property type="evidence" value="ECO:0007669"/>
    <property type="project" value="UniProtKB-KW"/>
</dbReference>
<comment type="similarity">
    <text evidence="8">Belongs to the tRNA nucleotidyltransferase/poly(A) polymerase family.</text>
</comment>
<evidence type="ECO:0000256" key="4">
    <source>
        <dbReference type="ARBA" id="ARBA00022695"/>
    </source>
</evidence>
<name>A0A2R8C3Y3_9RHOB</name>
<dbReference type="RefSeq" id="WP_108785324.1">
    <property type="nucleotide sequence ID" value="NZ_ONZG01000001.1"/>
</dbReference>
<evidence type="ECO:0000256" key="7">
    <source>
        <dbReference type="ARBA" id="ARBA00022842"/>
    </source>
</evidence>
<keyword evidence="7" id="KW-0460">Magnesium</keyword>
<evidence type="ECO:0000256" key="3">
    <source>
        <dbReference type="ARBA" id="ARBA00022694"/>
    </source>
</evidence>
<keyword evidence="6" id="KW-0547">Nucleotide-binding</keyword>
<dbReference type="Proteomes" id="UP000244898">
    <property type="component" value="Unassembled WGS sequence"/>
</dbReference>
<dbReference type="PANTHER" id="PTHR46173:SF1">
    <property type="entry name" value="CCA TRNA NUCLEOTIDYLTRANSFERASE 1, MITOCHONDRIAL"/>
    <property type="match status" value="1"/>
</dbReference>
<dbReference type="PANTHER" id="PTHR46173">
    <property type="entry name" value="CCA TRNA NUCLEOTIDYLTRANSFERASE 1, MITOCHONDRIAL"/>
    <property type="match status" value="1"/>
</dbReference>
<evidence type="ECO:0000313" key="11">
    <source>
        <dbReference type="EMBL" id="SPJ27043.1"/>
    </source>
</evidence>
<feature type="domain" description="tRNA nucleotidyltransferase/poly(A) polymerase RNA and SrmB- binding" evidence="10">
    <location>
        <begin position="184"/>
        <end position="240"/>
    </location>
</feature>
<dbReference type="Gene3D" id="1.10.3090.10">
    <property type="entry name" value="cca-adding enzyme, domain 2"/>
    <property type="match status" value="1"/>
</dbReference>
<dbReference type="EC" id="2.7.7.72" evidence="11"/>
<dbReference type="Pfam" id="PF01743">
    <property type="entry name" value="PolyA_pol"/>
    <property type="match status" value="1"/>
</dbReference>
<dbReference type="Gene3D" id="3.30.460.10">
    <property type="entry name" value="Beta Polymerase, domain 2"/>
    <property type="match status" value="1"/>
</dbReference>
<evidence type="ECO:0000256" key="1">
    <source>
        <dbReference type="ARBA" id="ARBA00001946"/>
    </source>
</evidence>
<dbReference type="AlphaFoldDB" id="A0A2R8C3Y3"/>
<dbReference type="GO" id="GO:0008033">
    <property type="term" value="P:tRNA processing"/>
    <property type="evidence" value="ECO:0007669"/>
    <property type="project" value="UniProtKB-KW"/>
</dbReference>
<evidence type="ECO:0000256" key="8">
    <source>
        <dbReference type="RuleBase" id="RU003953"/>
    </source>
</evidence>
<evidence type="ECO:0000259" key="9">
    <source>
        <dbReference type="Pfam" id="PF01743"/>
    </source>
</evidence>
<keyword evidence="2 8" id="KW-0808">Transferase</keyword>
<dbReference type="PROSITE" id="PS51257">
    <property type="entry name" value="PROKAR_LIPOPROTEIN"/>
    <property type="match status" value="1"/>
</dbReference>
<dbReference type="InterPro" id="IPR043519">
    <property type="entry name" value="NT_sf"/>
</dbReference>
<feature type="domain" description="Poly A polymerase head" evidence="9">
    <location>
        <begin position="30"/>
        <end position="150"/>
    </location>
</feature>
<keyword evidence="4 11" id="KW-0548">Nucleotidyltransferase</keyword>
<evidence type="ECO:0000256" key="5">
    <source>
        <dbReference type="ARBA" id="ARBA00022723"/>
    </source>
</evidence>
<sequence length="384" mass="40782">MTRIAEDWLTSPATQKVCAALTDGGAQALFVGGCVRNALLGAPVSDIDISTNVHPERVMELAKAAGIKAVPTGIEHGTVTLVQGGEPFEITTFRRDVETDGRRAVVAFADTIEEDAARRDFTMNAIYARPDGTVIDPLNGMPDLIARRVRFIGTAEHRIREDYLRSLRFFRFHAWYGDADAGFDADALAAIAANLEGLERLSRERVGAEMLKLLGASDPAPSVAAMRTAGVLGAVLPGADDRALGPVVHVESELGEVPDAVLRLASMGDAAVAGTLRLSNAQLKAVEALRVAATGTAGAAELGYRLGKGLAIKAMILRSALLETPIVADVRSDAEKGSGAVFPVSAKDLLPNFKGRELGEKLSQLERTWIASDFELTLEELLAM</sequence>
<dbReference type="SUPFAM" id="SSF81891">
    <property type="entry name" value="Poly A polymerase C-terminal region-like"/>
    <property type="match status" value="1"/>
</dbReference>
<reference evidence="12" key="1">
    <citation type="submission" date="2018-03" db="EMBL/GenBank/DDBJ databases">
        <authorList>
            <person name="Rodrigo-Torres L."/>
            <person name="Arahal R. D."/>
            <person name="Lucena T."/>
        </authorList>
    </citation>
    <scope>NUCLEOTIDE SEQUENCE [LARGE SCALE GENOMIC DNA]</scope>
    <source>
        <strain evidence="12">CECT 7615</strain>
    </source>
</reference>
<dbReference type="GO" id="GO:0046872">
    <property type="term" value="F:metal ion binding"/>
    <property type="evidence" value="ECO:0007669"/>
    <property type="project" value="UniProtKB-KW"/>
</dbReference>
<evidence type="ECO:0000256" key="6">
    <source>
        <dbReference type="ARBA" id="ARBA00022741"/>
    </source>
</evidence>
<dbReference type="SUPFAM" id="SSF81301">
    <property type="entry name" value="Nucleotidyltransferase"/>
    <property type="match status" value="1"/>
</dbReference>
<keyword evidence="3" id="KW-0819">tRNA processing</keyword>
<dbReference type="OrthoDB" id="9805698at2"/>
<dbReference type="CDD" id="cd05398">
    <property type="entry name" value="NT_ClassII-CCAase"/>
    <property type="match status" value="1"/>
</dbReference>
<dbReference type="InterPro" id="IPR002646">
    <property type="entry name" value="PolA_pol_head_dom"/>
</dbReference>
<comment type="cofactor">
    <cofactor evidence="1">
        <name>Mg(2+)</name>
        <dbReference type="ChEBI" id="CHEBI:18420"/>
    </cofactor>
</comment>
<accession>A0A2R8C3Y3</accession>
<dbReference type="InterPro" id="IPR032828">
    <property type="entry name" value="PolyA_RNA-bd"/>
</dbReference>
<keyword evidence="5" id="KW-0479">Metal-binding</keyword>